<dbReference type="InParanoid" id="A0A2P5FZG8"/>
<dbReference type="EMBL" id="JXTC01000003">
    <property type="protein sequence ID" value="POO03186.1"/>
    <property type="molecule type" value="Genomic_DNA"/>
</dbReference>
<dbReference type="Proteomes" id="UP000237000">
    <property type="component" value="Unassembled WGS sequence"/>
</dbReference>
<dbReference type="OrthoDB" id="629734at2759"/>
<dbReference type="InterPro" id="IPR055411">
    <property type="entry name" value="LRR_FXL15/At3g58940/PEG3-like"/>
</dbReference>
<organism evidence="2 3">
    <name type="scientific">Trema orientale</name>
    <name type="common">Charcoal tree</name>
    <name type="synonym">Celtis orientalis</name>
    <dbReference type="NCBI Taxonomy" id="63057"/>
    <lineage>
        <taxon>Eukaryota</taxon>
        <taxon>Viridiplantae</taxon>
        <taxon>Streptophyta</taxon>
        <taxon>Embryophyta</taxon>
        <taxon>Tracheophyta</taxon>
        <taxon>Spermatophyta</taxon>
        <taxon>Magnoliopsida</taxon>
        <taxon>eudicotyledons</taxon>
        <taxon>Gunneridae</taxon>
        <taxon>Pentapetalae</taxon>
        <taxon>rosids</taxon>
        <taxon>fabids</taxon>
        <taxon>Rosales</taxon>
        <taxon>Cannabaceae</taxon>
        <taxon>Trema</taxon>
    </lineage>
</organism>
<evidence type="ECO:0000259" key="1">
    <source>
        <dbReference type="Pfam" id="PF24758"/>
    </source>
</evidence>
<dbReference type="STRING" id="63057.A0A2P5FZG8"/>
<dbReference type="PANTHER" id="PTHR31639:SF93">
    <property type="entry name" value="F-BOX_FBD_LRR PROTEIN"/>
    <property type="match status" value="1"/>
</dbReference>
<proteinExistence type="predicted"/>
<feature type="domain" description="F-box/LRR-repeat protein 15/At3g58940/PEG3-like LRR" evidence="1">
    <location>
        <begin position="106"/>
        <end position="330"/>
    </location>
</feature>
<reference evidence="3" key="1">
    <citation type="submission" date="2016-06" db="EMBL/GenBank/DDBJ databases">
        <title>Parallel loss of symbiosis genes in relatives of nitrogen-fixing non-legume Parasponia.</title>
        <authorList>
            <person name="Van Velzen R."/>
            <person name="Holmer R."/>
            <person name="Bu F."/>
            <person name="Rutten L."/>
            <person name="Van Zeijl A."/>
            <person name="Liu W."/>
            <person name="Santuari L."/>
            <person name="Cao Q."/>
            <person name="Sharma T."/>
            <person name="Shen D."/>
            <person name="Roswanjaya Y."/>
            <person name="Wardhani T."/>
            <person name="Kalhor M.S."/>
            <person name="Jansen J."/>
            <person name="Van den Hoogen J."/>
            <person name="Gungor B."/>
            <person name="Hartog M."/>
            <person name="Hontelez J."/>
            <person name="Verver J."/>
            <person name="Yang W.-C."/>
            <person name="Schijlen E."/>
            <person name="Repin R."/>
            <person name="Schilthuizen M."/>
            <person name="Schranz E."/>
            <person name="Heidstra R."/>
            <person name="Miyata K."/>
            <person name="Fedorova E."/>
            <person name="Kohlen W."/>
            <person name="Bisseling T."/>
            <person name="Smit S."/>
            <person name="Geurts R."/>
        </authorList>
    </citation>
    <scope>NUCLEOTIDE SEQUENCE [LARGE SCALE GENOMIC DNA]</scope>
    <source>
        <strain evidence="3">cv. RG33-2</strain>
    </source>
</reference>
<accession>A0A2P5FZG8</accession>
<dbReference type="AlphaFoldDB" id="A0A2P5FZG8"/>
<gene>
    <name evidence="2" type="ORF">TorRG33x02_012470</name>
</gene>
<dbReference type="PANTHER" id="PTHR31639">
    <property type="entry name" value="F-BOX PROTEIN-LIKE"/>
    <property type="match status" value="1"/>
</dbReference>
<sequence>MSHSGSFPPLLSFDSASESSLISRNQGWNPLLGVSNQYTQNGKTKRTQKASQDEDGWSKIGSATCRTLTEVGSVVDHVLLLHFGPIHKFELSVTGLFSVSLADSVIDRWILHLSRSFIKEIILNIDTGRKYKVPSCLFSCQSLTNLVLHHCLVTTPPRFKGLRNLKSLKLQSVSLSEYVFTNLISSCPLLERLNLVNLSGLSLLNINAPNLQFFDVTRFNQGIRFTNTSRLAEVTTSACYFKYSTNYQNRARRNSSNLLNVFIDIPHIQRLVIVYPFLKFLAVGVESSKLSKPCIDLDYLSIEVHLNKREGCLVSLCLLSIAPNLRELEIWVDDLEDLTASGTETNFWEDDCCNCLFTKLQLVKITYIGDTQGGVQSHGPDSEFKRHGGRYLNSVNETIVGITDYLMSAHPKEELVSELHVEMVDMVPDPYEWCEGLQDYTDQVA</sequence>
<dbReference type="Pfam" id="PF24758">
    <property type="entry name" value="LRR_At5g56370"/>
    <property type="match status" value="1"/>
</dbReference>
<dbReference type="InterPro" id="IPR032675">
    <property type="entry name" value="LRR_dom_sf"/>
</dbReference>
<evidence type="ECO:0000313" key="3">
    <source>
        <dbReference type="Proteomes" id="UP000237000"/>
    </source>
</evidence>
<keyword evidence="3" id="KW-1185">Reference proteome</keyword>
<dbReference type="SUPFAM" id="SSF52047">
    <property type="entry name" value="RNI-like"/>
    <property type="match status" value="1"/>
</dbReference>
<name>A0A2P5FZG8_TREOI</name>
<dbReference type="Gene3D" id="3.80.10.10">
    <property type="entry name" value="Ribonuclease Inhibitor"/>
    <property type="match status" value="1"/>
</dbReference>
<evidence type="ECO:0000313" key="2">
    <source>
        <dbReference type="EMBL" id="POO03186.1"/>
    </source>
</evidence>
<protein>
    <submittedName>
        <fullName evidence="2">LRR domain containing protein</fullName>
    </submittedName>
</protein>
<comment type="caution">
    <text evidence="2">The sequence shown here is derived from an EMBL/GenBank/DDBJ whole genome shotgun (WGS) entry which is preliminary data.</text>
</comment>